<feature type="active site" description="Acyl-thioester intermediate" evidence="5">
    <location>
        <position position="153"/>
    </location>
</feature>
<evidence type="ECO:0000313" key="9">
    <source>
        <dbReference type="Proteomes" id="UP000831607"/>
    </source>
</evidence>
<comment type="subcellular location">
    <subcellularLocation>
        <location evidence="5">Cytoplasm</location>
    </subcellularLocation>
</comment>
<dbReference type="InterPro" id="IPR020605">
    <property type="entry name" value="Octanoyltransferase_CS"/>
</dbReference>
<dbReference type="Pfam" id="PF21948">
    <property type="entry name" value="LplA-B_cat"/>
    <property type="match status" value="1"/>
</dbReference>
<dbReference type="GO" id="GO:0033819">
    <property type="term" value="F:lipoyl(octanoyl) transferase activity"/>
    <property type="evidence" value="ECO:0007669"/>
    <property type="project" value="UniProtKB-EC"/>
</dbReference>
<sequence>MQAFTENRAPDTLDQLWLVEHSPVYTLGQAGKPEHVLHPRHIPVIKSDRGGQVTYHGPGQVVVYVLADLKRTGLTIRAMVQALEQAVIMTLAEFGLTQACRKPGAPGVYLAQDDGELAKIAALGIKVRKGCTYHGVALNVDMDLTPFEGINPCGYEGLKTISMASSGVKAAWESVAVTLAGKIISECRLRVE</sequence>
<keyword evidence="9" id="KW-1185">Reference proteome</keyword>
<dbReference type="PANTHER" id="PTHR10993">
    <property type="entry name" value="OCTANOYLTRANSFERASE"/>
    <property type="match status" value="1"/>
</dbReference>
<evidence type="ECO:0000256" key="6">
    <source>
        <dbReference type="PIRNR" id="PIRNR016262"/>
    </source>
</evidence>
<dbReference type="NCBIfam" id="TIGR00214">
    <property type="entry name" value="lipB"/>
    <property type="match status" value="1"/>
</dbReference>
<evidence type="ECO:0000313" key="8">
    <source>
        <dbReference type="EMBL" id="UOD51712.1"/>
    </source>
</evidence>
<keyword evidence="5" id="KW-0963">Cytoplasm</keyword>
<comment type="catalytic activity">
    <reaction evidence="5 6">
        <text>octanoyl-[ACP] + L-lysyl-[protein] = N(6)-octanoyl-L-lysyl-[protein] + holo-[ACP] + H(+)</text>
        <dbReference type="Rhea" id="RHEA:17665"/>
        <dbReference type="Rhea" id="RHEA-COMP:9636"/>
        <dbReference type="Rhea" id="RHEA-COMP:9685"/>
        <dbReference type="Rhea" id="RHEA-COMP:9752"/>
        <dbReference type="Rhea" id="RHEA-COMP:9928"/>
        <dbReference type="ChEBI" id="CHEBI:15378"/>
        <dbReference type="ChEBI" id="CHEBI:29969"/>
        <dbReference type="ChEBI" id="CHEBI:64479"/>
        <dbReference type="ChEBI" id="CHEBI:78463"/>
        <dbReference type="ChEBI" id="CHEBI:78809"/>
        <dbReference type="EC" id="2.3.1.181"/>
    </reaction>
</comment>
<organism evidence="8 9">
    <name type="scientific">Orrella daihaiensis</name>
    <dbReference type="NCBI Taxonomy" id="2782176"/>
    <lineage>
        <taxon>Bacteria</taxon>
        <taxon>Pseudomonadati</taxon>
        <taxon>Pseudomonadota</taxon>
        <taxon>Betaproteobacteria</taxon>
        <taxon>Burkholderiales</taxon>
        <taxon>Alcaligenaceae</taxon>
        <taxon>Orrella</taxon>
    </lineage>
</organism>
<evidence type="ECO:0000256" key="5">
    <source>
        <dbReference type="HAMAP-Rule" id="MF_00013"/>
    </source>
</evidence>
<dbReference type="EC" id="2.3.1.181" evidence="5 6"/>
<evidence type="ECO:0000256" key="4">
    <source>
        <dbReference type="ARBA" id="ARBA00024732"/>
    </source>
</evidence>
<feature type="site" description="Lowers pKa of active site Cys" evidence="5">
    <location>
        <position position="119"/>
    </location>
</feature>
<keyword evidence="3 5" id="KW-0012">Acyltransferase</keyword>
<feature type="binding site" evidence="5">
    <location>
        <begin position="135"/>
        <end position="137"/>
    </location>
    <ligand>
        <name>substrate</name>
    </ligand>
</feature>
<feature type="binding site" evidence="5">
    <location>
        <begin position="122"/>
        <end position="124"/>
    </location>
    <ligand>
        <name>substrate</name>
    </ligand>
</feature>
<feature type="domain" description="BPL/LPL catalytic" evidence="7">
    <location>
        <begin position="10"/>
        <end position="191"/>
    </location>
</feature>
<dbReference type="PANTHER" id="PTHR10993:SF7">
    <property type="entry name" value="LIPOYLTRANSFERASE 2, MITOCHONDRIAL-RELATED"/>
    <property type="match status" value="1"/>
</dbReference>
<protein>
    <recommendedName>
        <fullName evidence="5 6">Octanoyltransferase</fullName>
        <ecNumber evidence="5 6">2.3.1.181</ecNumber>
    </recommendedName>
    <alternativeName>
        <fullName evidence="5">Lipoate-protein ligase B</fullName>
    </alternativeName>
    <alternativeName>
        <fullName evidence="5">Lipoyl/octanoyl transferase</fullName>
    </alternativeName>
    <alternativeName>
        <fullName evidence="5">Octanoyl-[acyl-carrier-protein]-protein N-octanoyltransferase</fullName>
    </alternativeName>
</protein>
<dbReference type="InterPro" id="IPR000544">
    <property type="entry name" value="Octanoyltransferase"/>
</dbReference>
<dbReference type="PROSITE" id="PS51733">
    <property type="entry name" value="BPL_LPL_CATALYTIC"/>
    <property type="match status" value="1"/>
</dbReference>
<comment type="miscellaneous">
    <text evidence="5">In the reaction, the free carboxyl group of octanoic acid is attached via an amide linkage to the epsilon-amino group of a specific lysine residue of lipoyl domains of lipoate-dependent enzymes.</text>
</comment>
<evidence type="ECO:0000256" key="1">
    <source>
        <dbReference type="ARBA" id="ARBA00004821"/>
    </source>
</evidence>
<accession>A0ABY4ARQ7</accession>
<dbReference type="PIRSF" id="PIRSF016262">
    <property type="entry name" value="LPLase"/>
    <property type="match status" value="1"/>
</dbReference>
<feature type="binding site" evidence="5">
    <location>
        <begin position="49"/>
        <end position="56"/>
    </location>
    <ligand>
        <name>substrate</name>
    </ligand>
</feature>
<dbReference type="EMBL" id="CP063982">
    <property type="protein sequence ID" value="UOD51712.1"/>
    <property type="molecule type" value="Genomic_DNA"/>
</dbReference>
<keyword evidence="2 5" id="KW-0808">Transferase</keyword>
<dbReference type="PROSITE" id="PS01313">
    <property type="entry name" value="LIPB"/>
    <property type="match status" value="1"/>
</dbReference>
<reference evidence="8 9" key="1">
    <citation type="submission" date="2020-11" db="EMBL/GenBank/DDBJ databases">
        <title>Algicoccus daihaiensis sp.nov., isolated from Daihai Lake in Inner Mongolia.</title>
        <authorList>
            <person name="Kai J."/>
        </authorList>
    </citation>
    <scope>NUCLEOTIDE SEQUENCE [LARGE SCALE GENOMIC DNA]</scope>
    <source>
        <strain evidence="9">f23</strain>
    </source>
</reference>
<dbReference type="CDD" id="cd16444">
    <property type="entry name" value="LipB"/>
    <property type="match status" value="1"/>
</dbReference>
<dbReference type="InterPro" id="IPR045864">
    <property type="entry name" value="aa-tRNA-synth_II/BPL/LPL"/>
</dbReference>
<dbReference type="Gene3D" id="3.30.930.10">
    <property type="entry name" value="Bira Bifunctional Protein, Domain 2"/>
    <property type="match status" value="1"/>
</dbReference>
<gene>
    <name evidence="5 8" type="primary">lipB</name>
    <name evidence="8" type="ORF">DHf2319_13135</name>
</gene>
<dbReference type="HAMAP" id="MF_00013">
    <property type="entry name" value="LipB"/>
    <property type="match status" value="1"/>
</dbReference>
<evidence type="ECO:0000256" key="2">
    <source>
        <dbReference type="ARBA" id="ARBA00022679"/>
    </source>
</evidence>
<dbReference type="SUPFAM" id="SSF55681">
    <property type="entry name" value="Class II aaRS and biotin synthetases"/>
    <property type="match status" value="1"/>
</dbReference>
<evidence type="ECO:0000256" key="3">
    <source>
        <dbReference type="ARBA" id="ARBA00023315"/>
    </source>
</evidence>
<dbReference type="Proteomes" id="UP000831607">
    <property type="component" value="Chromosome"/>
</dbReference>
<name>A0ABY4ARQ7_9BURK</name>
<proteinExistence type="inferred from homology"/>
<comment type="pathway">
    <text evidence="1 5 6">Protein modification; protein lipoylation via endogenous pathway; protein N(6)-(lipoyl)lysine from octanoyl-[acyl-carrier-protein]: step 1/2.</text>
</comment>
<comment type="function">
    <text evidence="4 5 6">Catalyzes the transfer of endogenously produced octanoic acid from octanoyl-acyl-carrier-protein onto the lipoyl domains of lipoate-dependent enzymes. Lipoyl-ACP can also act as a substrate although octanoyl-ACP is likely to be the physiological substrate.</text>
</comment>
<comment type="similarity">
    <text evidence="5 6">Belongs to the LipB family.</text>
</comment>
<dbReference type="NCBIfam" id="NF010922">
    <property type="entry name" value="PRK14342.1"/>
    <property type="match status" value="1"/>
</dbReference>
<evidence type="ECO:0000259" key="7">
    <source>
        <dbReference type="PROSITE" id="PS51733"/>
    </source>
</evidence>
<dbReference type="InterPro" id="IPR004143">
    <property type="entry name" value="BPL_LPL_catalytic"/>
</dbReference>